<dbReference type="GO" id="GO:0016757">
    <property type="term" value="F:glycosyltransferase activity"/>
    <property type="evidence" value="ECO:0007669"/>
    <property type="project" value="UniProtKB-KW"/>
</dbReference>
<dbReference type="OrthoDB" id="6116224at2"/>
<evidence type="ECO:0000259" key="4">
    <source>
        <dbReference type="Pfam" id="PF00535"/>
    </source>
</evidence>
<proteinExistence type="inferred from homology"/>
<keyword evidence="6" id="KW-1185">Reference proteome</keyword>
<dbReference type="InterPro" id="IPR029044">
    <property type="entry name" value="Nucleotide-diphossugar_trans"/>
</dbReference>
<keyword evidence="3 5" id="KW-0808">Transferase</keyword>
<sequence>MSAPATVVVCTHDRPDYLRTCLDSLGAQSAALPVLVVDSASPPEAATRIAALARAAGARLLRLDRPGLSRARNAALAAVETGWIAFLDDDARAEPGWAVALAEAIATLPDSAAGLGGRILPLWEAPCPDWWPPELVPALTVLEWDRPGRLGDGELPAHVEPYGANMAFRTASLRDLGGFPESLGRVGTRLLSAEEAWVIRRLLRNGHSVHYHPALAVRHSIQAVRLSRDWLLARQYWSGLSEAVMAGSLGEAAAVRRKAFRMAALLALRTPLLAVRRNGVEGMRLRCSLRFAMGYLRGAAGLAWSWYEVGRGCPPAGSGALPARP</sequence>
<evidence type="ECO:0000313" key="5">
    <source>
        <dbReference type="EMBL" id="KAA5614309.1"/>
    </source>
</evidence>
<protein>
    <submittedName>
        <fullName evidence="5">Glycosyltransferase family 2 protein</fullName>
    </submittedName>
</protein>
<evidence type="ECO:0000256" key="3">
    <source>
        <dbReference type="ARBA" id="ARBA00022679"/>
    </source>
</evidence>
<accession>A0A5M6J248</accession>
<dbReference type="RefSeq" id="WP_150038792.1">
    <property type="nucleotide sequence ID" value="NZ_OW485601.1"/>
</dbReference>
<dbReference type="CDD" id="cd00761">
    <property type="entry name" value="Glyco_tranf_GTA_type"/>
    <property type="match status" value="1"/>
</dbReference>
<dbReference type="Gene3D" id="3.90.550.10">
    <property type="entry name" value="Spore Coat Polysaccharide Biosynthesis Protein SpsA, Chain A"/>
    <property type="match status" value="1"/>
</dbReference>
<comment type="caution">
    <text evidence="5">The sequence shown here is derived from an EMBL/GenBank/DDBJ whole genome shotgun (WGS) entry which is preliminary data.</text>
</comment>
<feature type="domain" description="Glycosyltransferase 2-like" evidence="4">
    <location>
        <begin position="6"/>
        <end position="112"/>
    </location>
</feature>
<name>A0A5M6J248_9PROT</name>
<reference evidence="5 6" key="1">
    <citation type="submission" date="2019-09" db="EMBL/GenBank/DDBJ databases">
        <title>Genome sequence of Rhodovastum atsumiense, a diverse member of the Acetobacteraceae family of non-sulfur purple photosynthetic bacteria.</title>
        <authorList>
            <person name="Meyer T."/>
            <person name="Kyndt J."/>
        </authorList>
    </citation>
    <scope>NUCLEOTIDE SEQUENCE [LARGE SCALE GENOMIC DNA]</scope>
    <source>
        <strain evidence="5 6">DSM 21279</strain>
    </source>
</reference>
<comment type="similarity">
    <text evidence="1">Belongs to the glycosyltransferase 2 family.</text>
</comment>
<dbReference type="PANTHER" id="PTHR43179">
    <property type="entry name" value="RHAMNOSYLTRANSFERASE WBBL"/>
    <property type="match status" value="1"/>
</dbReference>
<dbReference type="AlphaFoldDB" id="A0A5M6J248"/>
<dbReference type="EMBL" id="VWPK01000002">
    <property type="protein sequence ID" value="KAA5614309.1"/>
    <property type="molecule type" value="Genomic_DNA"/>
</dbReference>
<dbReference type="Pfam" id="PF00535">
    <property type="entry name" value="Glycos_transf_2"/>
    <property type="match status" value="1"/>
</dbReference>
<gene>
    <name evidence="5" type="ORF">F1189_01560</name>
</gene>
<keyword evidence="2" id="KW-0328">Glycosyltransferase</keyword>
<dbReference type="SUPFAM" id="SSF53448">
    <property type="entry name" value="Nucleotide-diphospho-sugar transferases"/>
    <property type="match status" value="1"/>
</dbReference>
<evidence type="ECO:0000313" key="6">
    <source>
        <dbReference type="Proteomes" id="UP000325255"/>
    </source>
</evidence>
<evidence type="ECO:0000256" key="2">
    <source>
        <dbReference type="ARBA" id="ARBA00022676"/>
    </source>
</evidence>
<evidence type="ECO:0000256" key="1">
    <source>
        <dbReference type="ARBA" id="ARBA00006739"/>
    </source>
</evidence>
<organism evidence="5 6">
    <name type="scientific">Rhodovastum atsumiense</name>
    <dbReference type="NCBI Taxonomy" id="504468"/>
    <lineage>
        <taxon>Bacteria</taxon>
        <taxon>Pseudomonadati</taxon>
        <taxon>Pseudomonadota</taxon>
        <taxon>Alphaproteobacteria</taxon>
        <taxon>Acetobacterales</taxon>
        <taxon>Acetobacteraceae</taxon>
        <taxon>Rhodovastum</taxon>
    </lineage>
</organism>
<dbReference type="PANTHER" id="PTHR43179:SF12">
    <property type="entry name" value="GALACTOFURANOSYLTRANSFERASE GLFT2"/>
    <property type="match status" value="1"/>
</dbReference>
<dbReference type="Proteomes" id="UP000325255">
    <property type="component" value="Unassembled WGS sequence"/>
</dbReference>
<dbReference type="InterPro" id="IPR001173">
    <property type="entry name" value="Glyco_trans_2-like"/>
</dbReference>